<evidence type="ECO:0000313" key="2">
    <source>
        <dbReference type="EMBL" id="CAD6237102.1"/>
    </source>
</evidence>
<evidence type="ECO:0000313" key="3">
    <source>
        <dbReference type="Proteomes" id="UP000604825"/>
    </source>
</evidence>
<dbReference type="AlphaFoldDB" id="A0A811P9D5"/>
<feature type="transmembrane region" description="Helical" evidence="1">
    <location>
        <begin position="258"/>
        <end position="278"/>
    </location>
</feature>
<dbReference type="InterPro" id="IPR045501">
    <property type="entry name" value="DUF6490"/>
</dbReference>
<dbReference type="Proteomes" id="UP000604825">
    <property type="component" value="Unassembled WGS sequence"/>
</dbReference>
<sequence length="360" mass="39182">MALFMCFFFLSKYPKNFDRPSGGETRCSNGMRTAESYGLLEGHTFPPVGKLRGRWWRGCLQTPEGRDGGVGTGGSGVRGMDASLGKQARTAAAASLDAMVQGRCLAWSLDAKEGMRSGEDRSCRCRVPLAMFSQTIIYMGTIFRLFPRAQEITSESKLQATNSRPTLYKWMSQLLVRTRTKQASLGARILQFMDYGKPLVKSELKLSLNPPPCAEDNPTPTGASSDGSSSCASAVALSFLGLNSVIAIYHSRHDPRSILFVTVSFFCVVFLFHLLRVFERMPPESPRRLQVKAAVWALTTTLTVMFSGRVAPLMPAPVAAVVWSMAAVTILAGFYLFFVCPDAASTAADEKPACKVGEGP</sequence>
<keyword evidence="1" id="KW-1133">Transmembrane helix</keyword>
<dbReference type="Pfam" id="PF20100">
    <property type="entry name" value="DUF6490"/>
    <property type="match status" value="1"/>
</dbReference>
<protein>
    <submittedName>
        <fullName evidence="2">Uncharacterized protein</fullName>
    </submittedName>
</protein>
<dbReference type="PANTHER" id="PTHR46610">
    <property type="entry name" value="OS05G0181300 PROTEIN"/>
    <property type="match status" value="1"/>
</dbReference>
<evidence type="ECO:0000256" key="1">
    <source>
        <dbReference type="SAM" id="Phobius"/>
    </source>
</evidence>
<proteinExistence type="predicted"/>
<gene>
    <name evidence="2" type="ORF">NCGR_LOCUS24794</name>
</gene>
<keyword evidence="1" id="KW-0472">Membrane</keyword>
<comment type="caution">
    <text evidence="2">The sequence shown here is derived from an EMBL/GenBank/DDBJ whole genome shotgun (WGS) entry which is preliminary data.</text>
</comment>
<name>A0A811P9D5_9POAL</name>
<feature type="transmembrane region" description="Helical" evidence="1">
    <location>
        <begin position="293"/>
        <end position="311"/>
    </location>
</feature>
<dbReference type="PANTHER" id="PTHR46610:SF2">
    <property type="entry name" value="OS01G0714600 PROTEIN"/>
    <property type="match status" value="1"/>
</dbReference>
<accession>A0A811P9D5</accession>
<dbReference type="EMBL" id="CAJGYO010000006">
    <property type="protein sequence ID" value="CAD6237102.1"/>
    <property type="molecule type" value="Genomic_DNA"/>
</dbReference>
<keyword evidence="1" id="KW-0812">Transmembrane</keyword>
<dbReference type="OrthoDB" id="681960at2759"/>
<feature type="transmembrane region" description="Helical" evidence="1">
    <location>
        <begin position="318"/>
        <end position="338"/>
    </location>
</feature>
<keyword evidence="3" id="KW-1185">Reference proteome</keyword>
<organism evidence="2 3">
    <name type="scientific">Miscanthus lutarioriparius</name>
    <dbReference type="NCBI Taxonomy" id="422564"/>
    <lineage>
        <taxon>Eukaryota</taxon>
        <taxon>Viridiplantae</taxon>
        <taxon>Streptophyta</taxon>
        <taxon>Embryophyta</taxon>
        <taxon>Tracheophyta</taxon>
        <taxon>Spermatophyta</taxon>
        <taxon>Magnoliopsida</taxon>
        <taxon>Liliopsida</taxon>
        <taxon>Poales</taxon>
        <taxon>Poaceae</taxon>
        <taxon>PACMAD clade</taxon>
        <taxon>Panicoideae</taxon>
        <taxon>Andropogonodae</taxon>
        <taxon>Andropogoneae</taxon>
        <taxon>Saccharinae</taxon>
        <taxon>Miscanthus</taxon>
    </lineage>
</organism>
<reference evidence="2" key="1">
    <citation type="submission" date="2020-10" db="EMBL/GenBank/DDBJ databases">
        <authorList>
            <person name="Han B."/>
            <person name="Lu T."/>
            <person name="Zhao Q."/>
            <person name="Huang X."/>
            <person name="Zhao Y."/>
        </authorList>
    </citation>
    <scope>NUCLEOTIDE SEQUENCE</scope>
</reference>